<dbReference type="GO" id="GO:0003676">
    <property type="term" value="F:nucleic acid binding"/>
    <property type="evidence" value="ECO:0007669"/>
    <property type="project" value="InterPro"/>
</dbReference>
<evidence type="ECO:0000259" key="2">
    <source>
        <dbReference type="PROSITE" id="PS50994"/>
    </source>
</evidence>
<dbReference type="GO" id="GO:0015074">
    <property type="term" value="P:DNA integration"/>
    <property type="evidence" value="ECO:0007669"/>
    <property type="project" value="InterPro"/>
</dbReference>
<name>A0A016U869_9BILA</name>
<evidence type="ECO:0000256" key="1">
    <source>
        <dbReference type="ARBA" id="ARBA00012493"/>
    </source>
</evidence>
<dbReference type="SUPFAM" id="SSF53098">
    <property type="entry name" value="Ribonuclease H-like"/>
    <property type="match status" value="1"/>
</dbReference>
<sequence>MMAGHLNGRKLLRRLKTMVFWEGMEQDIMKWSRSCKECFLARSHQHNIPPLKPITTSRPFELIGVDLVELGLSERGNRYALVVIDHFTKFLGAYPIPDKTAKTVAKTIFERWICDGCRWPKTIHSDQGPEFVNSILSEICEITGIKQSTTKGYNPRENGVTERAIGTITRMLKKKTVVPAQWDILLPMVVFAYNSAPHEAVGESPFYMLHAFDPNYPSNEIPGEHLSWNHIDFDDYKYELMAGINHITECARDLNENYKEKMKKKYDARNKVDSTKLPRVGDRVYMKLPREKSNSKHPKLVDCWSGPFRVLEVSENSALLANIGKDGDPIRVQHDMLVRLPDEIDNSPVETKTKRVKRGKKPRTITSVNDAVCCRATTANIDNSALSLFFVCPGAGRRGLDDPDDYHCTLRDKRFSDVVPDEADPVIRDLRVHSIFSLARIISVHENETDVDKRRYLMRCPSYNFITVSGVEKAYTFYKRYCDHMVKALILHDGSSIAMTAKDDVNLEISQLNDLANSGIRYASTHSWEDVMSSGARSRTMILLPSGFRGFARVVKTEPDVNIVIYNELRDIPAELSAAHGTRMCIFVTPTTEEPVDKAEWSQDELRLNEDYGK</sequence>
<dbReference type="EC" id="2.7.7.49" evidence="1"/>
<dbReference type="Proteomes" id="UP000024635">
    <property type="component" value="Unassembled WGS sequence"/>
</dbReference>
<gene>
    <name evidence="3" type="primary">Acey_s0050.g1949</name>
    <name evidence="3" type="ORF">Y032_0050g1949</name>
</gene>
<dbReference type="OrthoDB" id="5865975at2759"/>
<dbReference type="PANTHER" id="PTHR37984">
    <property type="entry name" value="PROTEIN CBG26694"/>
    <property type="match status" value="1"/>
</dbReference>
<feature type="domain" description="Integrase catalytic" evidence="2">
    <location>
        <begin position="55"/>
        <end position="213"/>
    </location>
</feature>
<dbReference type="AlphaFoldDB" id="A0A016U869"/>
<dbReference type="PANTHER" id="PTHR37984:SF15">
    <property type="entry name" value="INTEGRASE CATALYTIC DOMAIN-CONTAINING PROTEIN"/>
    <property type="match status" value="1"/>
</dbReference>
<dbReference type="Gene3D" id="1.10.340.70">
    <property type="match status" value="1"/>
</dbReference>
<keyword evidence="4" id="KW-1185">Reference proteome</keyword>
<dbReference type="Pfam" id="PF17921">
    <property type="entry name" value="Integrase_H2C2"/>
    <property type="match status" value="1"/>
</dbReference>
<dbReference type="EMBL" id="JARK01001386">
    <property type="protein sequence ID" value="EYC11504.1"/>
    <property type="molecule type" value="Genomic_DNA"/>
</dbReference>
<evidence type="ECO:0000313" key="4">
    <source>
        <dbReference type="Proteomes" id="UP000024635"/>
    </source>
</evidence>
<dbReference type="Gene3D" id="3.30.420.10">
    <property type="entry name" value="Ribonuclease H-like superfamily/Ribonuclease H"/>
    <property type="match status" value="1"/>
</dbReference>
<protein>
    <recommendedName>
        <fullName evidence="1">RNA-directed DNA polymerase</fullName>
        <ecNumber evidence="1">2.7.7.49</ecNumber>
    </recommendedName>
</protein>
<dbReference type="InterPro" id="IPR050951">
    <property type="entry name" value="Retrovirus_Pol_polyprotein"/>
</dbReference>
<proteinExistence type="predicted"/>
<dbReference type="InterPro" id="IPR001584">
    <property type="entry name" value="Integrase_cat-core"/>
</dbReference>
<dbReference type="InterPro" id="IPR041588">
    <property type="entry name" value="Integrase_H2C2"/>
</dbReference>
<dbReference type="PROSITE" id="PS50994">
    <property type="entry name" value="INTEGRASE"/>
    <property type="match status" value="1"/>
</dbReference>
<dbReference type="InterPro" id="IPR012337">
    <property type="entry name" value="RNaseH-like_sf"/>
</dbReference>
<evidence type="ECO:0000313" key="3">
    <source>
        <dbReference type="EMBL" id="EYC11504.1"/>
    </source>
</evidence>
<reference evidence="4" key="1">
    <citation type="journal article" date="2015" name="Nat. Genet.">
        <title>The genome and transcriptome of the zoonotic hookworm Ancylostoma ceylanicum identify infection-specific gene families.</title>
        <authorList>
            <person name="Schwarz E.M."/>
            <person name="Hu Y."/>
            <person name="Antoshechkin I."/>
            <person name="Miller M.M."/>
            <person name="Sternberg P.W."/>
            <person name="Aroian R.V."/>
        </authorList>
    </citation>
    <scope>NUCLEOTIDE SEQUENCE</scope>
    <source>
        <strain evidence="4">HY135</strain>
    </source>
</reference>
<dbReference type="InterPro" id="IPR036397">
    <property type="entry name" value="RNaseH_sf"/>
</dbReference>
<organism evidence="3 4">
    <name type="scientific">Ancylostoma ceylanicum</name>
    <dbReference type="NCBI Taxonomy" id="53326"/>
    <lineage>
        <taxon>Eukaryota</taxon>
        <taxon>Metazoa</taxon>
        <taxon>Ecdysozoa</taxon>
        <taxon>Nematoda</taxon>
        <taxon>Chromadorea</taxon>
        <taxon>Rhabditida</taxon>
        <taxon>Rhabditina</taxon>
        <taxon>Rhabditomorpha</taxon>
        <taxon>Strongyloidea</taxon>
        <taxon>Ancylostomatidae</taxon>
        <taxon>Ancylostomatinae</taxon>
        <taxon>Ancylostoma</taxon>
    </lineage>
</organism>
<dbReference type="STRING" id="53326.A0A016U869"/>
<accession>A0A016U869</accession>
<dbReference type="GO" id="GO:0003964">
    <property type="term" value="F:RNA-directed DNA polymerase activity"/>
    <property type="evidence" value="ECO:0007669"/>
    <property type="project" value="UniProtKB-EC"/>
</dbReference>
<dbReference type="Pfam" id="PF00665">
    <property type="entry name" value="rve"/>
    <property type="match status" value="1"/>
</dbReference>
<comment type="caution">
    <text evidence="3">The sequence shown here is derived from an EMBL/GenBank/DDBJ whole genome shotgun (WGS) entry which is preliminary data.</text>
</comment>